<dbReference type="PROSITE" id="PS51329">
    <property type="entry name" value="C_CAP_COFACTOR_C"/>
    <property type="match status" value="1"/>
</dbReference>
<dbReference type="InterPro" id="IPR017901">
    <property type="entry name" value="C-CAP_CF_C-like"/>
</dbReference>
<evidence type="ECO:0000259" key="2">
    <source>
        <dbReference type="PROSITE" id="PS51329"/>
    </source>
</evidence>
<dbReference type="KEGG" id="olu:OSTLU_30377"/>
<dbReference type="Gene3D" id="2.160.20.70">
    <property type="match status" value="1"/>
</dbReference>
<dbReference type="EMBL" id="CP000583">
    <property type="protein sequence ID" value="ABO95133.1"/>
    <property type="molecule type" value="Genomic_DNA"/>
</dbReference>
<dbReference type="Pfam" id="PF07986">
    <property type="entry name" value="TBCC"/>
    <property type="match status" value="1"/>
</dbReference>
<dbReference type="InterPro" id="IPR016098">
    <property type="entry name" value="CAP/MinC_C"/>
</dbReference>
<evidence type="ECO:0000256" key="1">
    <source>
        <dbReference type="ARBA" id="ARBA00008848"/>
    </source>
</evidence>
<dbReference type="AlphaFoldDB" id="A4RTT5"/>
<dbReference type="Gramene" id="ABO95133">
    <property type="protein sequence ID" value="ABO95133"/>
    <property type="gene ID" value="OSTLU_30377"/>
</dbReference>
<feature type="domain" description="C-CAP/cofactor C-like" evidence="2">
    <location>
        <begin position="1"/>
        <end position="145"/>
    </location>
</feature>
<evidence type="ECO:0000313" key="3">
    <source>
        <dbReference type="EMBL" id="ABO95133.1"/>
    </source>
</evidence>
<accession>A4RTT5</accession>
<evidence type="ECO:0000313" key="4">
    <source>
        <dbReference type="Proteomes" id="UP000001568"/>
    </source>
</evidence>
<dbReference type="RefSeq" id="XP_001416840.1">
    <property type="nucleotide sequence ID" value="XM_001416803.1"/>
</dbReference>
<comment type="similarity">
    <text evidence="1">Belongs to the TBCC family.</text>
</comment>
<organism evidence="3 4">
    <name type="scientific">Ostreococcus lucimarinus (strain CCE9901)</name>
    <dbReference type="NCBI Taxonomy" id="436017"/>
    <lineage>
        <taxon>Eukaryota</taxon>
        <taxon>Viridiplantae</taxon>
        <taxon>Chlorophyta</taxon>
        <taxon>Mamiellophyceae</taxon>
        <taxon>Mamiellales</taxon>
        <taxon>Bathycoccaceae</taxon>
        <taxon>Ostreococcus</taxon>
    </lineage>
</organism>
<reference evidence="3 4" key="1">
    <citation type="journal article" date="2007" name="Proc. Natl. Acad. Sci. U.S.A.">
        <title>The tiny eukaryote Ostreococcus provides genomic insights into the paradox of plankton speciation.</title>
        <authorList>
            <person name="Palenik B."/>
            <person name="Grimwood J."/>
            <person name="Aerts A."/>
            <person name="Rouze P."/>
            <person name="Salamov A."/>
            <person name="Putnam N."/>
            <person name="Dupont C."/>
            <person name="Jorgensen R."/>
            <person name="Derelle E."/>
            <person name="Rombauts S."/>
            <person name="Zhou K."/>
            <person name="Otillar R."/>
            <person name="Merchant S.S."/>
            <person name="Podell S."/>
            <person name="Gaasterland T."/>
            <person name="Napoli C."/>
            <person name="Gendler K."/>
            <person name="Manuell A."/>
            <person name="Tai V."/>
            <person name="Vallon O."/>
            <person name="Piganeau G."/>
            <person name="Jancek S."/>
            <person name="Heijde M."/>
            <person name="Jabbari K."/>
            <person name="Bowler C."/>
            <person name="Lohr M."/>
            <person name="Robbens S."/>
            <person name="Werner G."/>
            <person name="Dubchak I."/>
            <person name="Pazour G.J."/>
            <person name="Ren Q."/>
            <person name="Paulsen I."/>
            <person name="Delwiche C."/>
            <person name="Schmutz J."/>
            <person name="Rokhsar D."/>
            <person name="Van de Peer Y."/>
            <person name="Moreau H."/>
            <person name="Grigoriev I.V."/>
        </authorList>
    </citation>
    <scope>NUCLEOTIDE SEQUENCE [LARGE SCALE GENOMIC DNA]</scope>
    <source>
        <strain evidence="3 4">CCE9901</strain>
    </source>
</reference>
<gene>
    <name evidence="3" type="ORF">OSTLU_30377</name>
</gene>
<proteinExistence type="inferred from homology"/>
<keyword evidence="4" id="KW-1185">Reference proteome</keyword>
<protein>
    <recommendedName>
        <fullName evidence="2">C-CAP/cofactor C-like domain-containing protein</fullName>
    </recommendedName>
</protein>
<dbReference type="HOGENOM" id="CLU_1698445_0_0_1"/>
<dbReference type="InterPro" id="IPR012945">
    <property type="entry name" value="Tubulin-bd_cofactor_C_dom"/>
</dbReference>
<name>A4RTT5_OSTLU</name>
<sequence length="155" mass="16691">MERSAYVTKFFAQGCEDCVFVICCAVKEVNVLDCKRCVFVFGPTTDSTTARDCLSCDIATCATVGAFTLEDCVNVRAFVKTYGNGSRARAERCSTTAFGTCDLEYDELEEQMASCGFVDANGDLLASTMTVSSETSTLESTAREVVGHALERVDG</sequence>
<dbReference type="Proteomes" id="UP000001568">
    <property type="component" value="Chromosome 3"/>
</dbReference>
<dbReference type="GeneID" id="5000993"/>